<evidence type="ECO:0000313" key="4">
    <source>
        <dbReference type="EMBL" id="KAH7427788.1"/>
    </source>
</evidence>
<dbReference type="PANTHER" id="PTHR13068">
    <property type="entry name" value="CGI-12 PROTEIN-RELATED"/>
    <property type="match status" value="1"/>
</dbReference>
<evidence type="ECO:0000256" key="2">
    <source>
        <dbReference type="ARBA" id="ARBA00022472"/>
    </source>
</evidence>
<dbReference type="SMART" id="SM00733">
    <property type="entry name" value="Mterf"/>
    <property type="match status" value="10"/>
</dbReference>
<gene>
    <name evidence="4" type="ORF">KP509_10G060100</name>
</gene>
<comment type="caution">
    <text evidence="4">The sequence shown here is derived from an EMBL/GenBank/DDBJ whole genome shotgun (WGS) entry which is preliminary data.</text>
</comment>
<keyword evidence="2" id="KW-0806">Transcription termination</keyword>
<dbReference type="OrthoDB" id="637682at2759"/>
<dbReference type="InterPro" id="IPR038538">
    <property type="entry name" value="MTERF_sf"/>
</dbReference>
<dbReference type="AlphaFoldDB" id="A0A8T2TZG9"/>
<dbReference type="GO" id="GO:0006353">
    <property type="term" value="P:DNA-templated transcription termination"/>
    <property type="evidence" value="ECO:0007669"/>
    <property type="project" value="UniProtKB-KW"/>
</dbReference>
<reference evidence="4" key="1">
    <citation type="submission" date="2021-08" db="EMBL/GenBank/DDBJ databases">
        <title>WGS assembly of Ceratopteris richardii.</title>
        <authorList>
            <person name="Marchant D.B."/>
            <person name="Chen G."/>
            <person name="Jenkins J."/>
            <person name="Shu S."/>
            <person name="Leebens-Mack J."/>
            <person name="Grimwood J."/>
            <person name="Schmutz J."/>
            <person name="Soltis P."/>
            <person name="Soltis D."/>
            <person name="Chen Z.-H."/>
        </authorList>
    </citation>
    <scope>NUCLEOTIDE SEQUENCE</scope>
    <source>
        <strain evidence="4">Whitten #5841</strain>
        <tissue evidence="4">Leaf</tissue>
    </source>
</reference>
<dbReference type="Pfam" id="PF02536">
    <property type="entry name" value="mTERF"/>
    <property type="match status" value="1"/>
</dbReference>
<dbReference type="GO" id="GO:0003676">
    <property type="term" value="F:nucleic acid binding"/>
    <property type="evidence" value="ECO:0007669"/>
    <property type="project" value="InterPro"/>
</dbReference>
<dbReference type="Proteomes" id="UP000825935">
    <property type="component" value="Chromosome 10"/>
</dbReference>
<keyword evidence="3" id="KW-0809">Transit peptide</keyword>
<sequence length="723" mass="82699">MDSIDKLIGARFVALLGPPSPVQTCFVSTKFQKLRVAVGATQNSVTPAFHQHAHIQLQESYHLPESPEKELFTQGARLDIAQVHHPDDLFTGKPLPPSSQSSSSIAEYRRSIELPTLELDSYFRNSGNTGTAHEALQKFIAGQNRPQLTEKEQKLVNALRQRREIVKELLMGYFKAVRLRPTFSKGVIENMPEFVDLVMIRAAALKKAPEHVNAPFSYRARLYIEQARVGEKVRWLKRQRFTYSKIGRLVYMVEDHEHNLQPKIKWLKSINVHGSDLATALTRDPIVLEKTIHSLNENVELIKAAGVRSEWIGWVIRRCSKVLACNKEELQEHINFYTRLGIKDDNFGKMVYKFPACLARFSVEEMHSKVLYLKAFGLDDLALGKVIASKPQLIACSIEEDWKPLVKLFYFLGIDGYGLRKILTIQPSVFCLNIKDNIAPKVRFLRDVGVHEELIGDVLVKFPSFLSYSLDEKIRPCVMFLLEKAAVPVDKVGKVLSIQPDLLRCSISQKLDVIVRFFIFHGFKREQVGLMVTDFPMLLKYNLSSIKPKLSFALRVMKLPVEEVVKFPRIFSHSLESRIVPRYKILRKRGLNYNLRRMLACSDDEFMRSLDENGTNDVDTELEMEISVNADLSAETNIEISEQSDLESQFTARYIDDMPDLVMSGQLDVDTSEFRWDNAPNPGAYKVLNGENAVDAGVYEVFDGENLSDEYWHCEFFTDRVRK</sequence>
<evidence type="ECO:0000256" key="1">
    <source>
        <dbReference type="ARBA" id="ARBA00007692"/>
    </source>
</evidence>
<proteinExistence type="inferred from homology"/>
<dbReference type="EMBL" id="CM035415">
    <property type="protein sequence ID" value="KAH7427788.1"/>
    <property type="molecule type" value="Genomic_DNA"/>
</dbReference>
<dbReference type="EMBL" id="CM035415">
    <property type="protein sequence ID" value="KAH7427791.1"/>
    <property type="molecule type" value="Genomic_DNA"/>
</dbReference>
<keyword evidence="2" id="KW-0805">Transcription regulation</keyword>
<dbReference type="PANTHER" id="PTHR13068:SF98">
    <property type="entry name" value="TRANSCRIPTION TERMINATION FACTOR MTERF2, CHLOROPLASTIC"/>
    <property type="match status" value="1"/>
</dbReference>
<name>A0A8T2TZG9_CERRI</name>
<evidence type="ECO:0000256" key="3">
    <source>
        <dbReference type="ARBA" id="ARBA00022946"/>
    </source>
</evidence>
<evidence type="ECO:0000313" key="5">
    <source>
        <dbReference type="Proteomes" id="UP000825935"/>
    </source>
</evidence>
<organism evidence="4 5">
    <name type="scientific">Ceratopteris richardii</name>
    <name type="common">Triangle waterfern</name>
    <dbReference type="NCBI Taxonomy" id="49495"/>
    <lineage>
        <taxon>Eukaryota</taxon>
        <taxon>Viridiplantae</taxon>
        <taxon>Streptophyta</taxon>
        <taxon>Embryophyta</taxon>
        <taxon>Tracheophyta</taxon>
        <taxon>Polypodiopsida</taxon>
        <taxon>Polypodiidae</taxon>
        <taxon>Polypodiales</taxon>
        <taxon>Pteridineae</taxon>
        <taxon>Pteridaceae</taxon>
        <taxon>Parkerioideae</taxon>
        <taxon>Ceratopteris</taxon>
    </lineage>
</organism>
<dbReference type="InterPro" id="IPR003690">
    <property type="entry name" value="MTERF"/>
</dbReference>
<keyword evidence="5" id="KW-1185">Reference proteome</keyword>
<keyword evidence="2" id="KW-0804">Transcription</keyword>
<comment type="similarity">
    <text evidence="1">Belongs to the mTERF family.</text>
</comment>
<dbReference type="Gene3D" id="1.25.70.10">
    <property type="entry name" value="Transcription termination factor 3, mitochondrial"/>
    <property type="match status" value="1"/>
</dbReference>
<protein>
    <submittedName>
        <fullName evidence="4">Uncharacterized protein</fullName>
    </submittedName>
</protein>
<accession>A0A8T2TZG9</accession>